<evidence type="ECO:0000313" key="2">
    <source>
        <dbReference type="Proteomes" id="UP000509322"/>
    </source>
</evidence>
<dbReference type="Gene3D" id="3.40.50.720">
    <property type="entry name" value="NAD(P)-binding Rossmann-like Domain"/>
    <property type="match status" value="1"/>
</dbReference>
<dbReference type="PANTHER" id="PTHR13812:SF19">
    <property type="entry name" value="KETIMINE REDUCTASE MU-CRYSTALLIN"/>
    <property type="match status" value="1"/>
</dbReference>
<organism evidence="1 2">
    <name type="scientific">Paracoccus pantotrophus</name>
    <name type="common">Thiosphaera pantotropha</name>
    <dbReference type="NCBI Taxonomy" id="82367"/>
    <lineage>
        <taxon>Bacteria</taxon>
        <taxon>Pseudomonadati</taxon>
        <taxon>Pseudomonadota</taxon>
        <taxon>Alphaproteobacteria</taxon>
        <taxon>Rhodobacterales</taxon>
        <taxon>Paracoccaceae</taxon>
        <taxon>Paracoccus</taxon>
    </lineage>
</organism>
<reference evidence="1 2" key="1">
    <citation type="submission" date="2020-07" db="EMBL/GenBank/DDBJ databases">
        <title>The complete genome of Paracoccus pantotrophus ACCC 10489.</title>
        <authorList>
            <person name="Si Y."/>
        </authorList>
    </citation>
    <scope>NUCLEOTIDE SEQUENCE [LARGE SCALE GENOMIC DNA]</scope>
    <source>
        <strain evidence="1 2">ACCC10489</strain>
        <plasmid evidence="1 2">unnamed1</plasmid>
    </source>
</reference>
<dbReference type="PIRSF" id="PIRSF001439">
    <property type="entry name" value="CryM"/>
    <property type="match status" value="1"/>
</dbReference>
<name>A0A7H9C0V6_PARPN</name>
<dbReference type="Pfam" id="PF02423">
    <property type="entry name" value="OCD_Mu_crystall"/>
    <property type="match status" value="1"/>
</dbReference>
<proteinExistence type="predicted"/>
<dbReference type="AlphaFoldDB" id="A0A7H9C0V6"/>
<dbReference type="RefSeq" id="WP_074990744.1">
    <property type="nucleotide sequence ID" value="NZ_CP058691.1"/>
</dbReference>
<dbReference type="InterPro" id="IPR036291">
    <property type="entry name" value="NAD(P)-bd_dom_sf"/>
</dbReference>
<gene>
    <name evidence="1" type="ORF">HYQ43_20670</name>
</gene>
<accession>A0A7H9C0V6</accession>
<dbReference type="Gene3D" id="3.30.1780.10">
    <property type="entry name" value="ornithine cyclodeaminase, domain 1"/>
    <property type="match status" value="1"/>
</dbReference>
<dbReference type="InterPro" id="IPR023401">
    <property type="entry name" value="ODC_N"/>
</dbReference>
<sequence length="315" mass="33527">MIWLGREDLLRAGALDWQAALDDVAEAVRLLRRGDAEMVAESVLPLGDDPRAKAYGLPARLGGRFAAAGIKWTVHRPAAPEDGEAITSTTLIEDLATARPLGMVEAALLTRVRTAAVSAHVLRALRPGLRRIALLGAGAQARAHLAMLRALFPDLERIAVWSRSGREVERLGPGITVHPDPEQAIANAEAVLMCSSAPQPFLGPEAATGGRLVLQIGFHEISFAGIAAFDRVTCDLWGEFARTSAKSLFQMYRAGLFDPAQVAADLPAILCDGWRPAPGESVYFSSFGLNIFDIALAARLLRAASGQGIGTRLPG</sequence>
<dbReference type="Proteomes" id="UP000509322">
    <property type="component" value="Plasmid unnamed1"/>
</dbReference>
<protein>
    <submittedName>
        <fullName evidence="1">Ornithine cyclodeaminase</fullName>
    </submittedName>
</protein>
<geneLocation type="plasmid" evidence="1 2">
    <name>unnamed1</name>
</geneLocation>
<keyword evidence="1" id="KW-0614">Plasmid</keyword>
<evidence type="ECO:0000313" key="1">
    <source>
        <dbReference type="EMBL" id="QLH16636.1"/>
    </source>
</evidence>
<dbReference type="SUPFAM" id="SSF51735">
    <property type="entry name" value="NAD(P)-binding Rossmann-fold domains"/>
    <property type="match status" value="1"/>
</dbReference>
<dbReference type="InterPro" id="IPR003462">
    <property type="entry name" value="ODC_Mu_crystall"/>
</dbReference>
<dbReference type="GO" id="GO:0005737">
    <property type="term" value="C:cytoplasm"/>
    <property type="evidence" value="ECO:0007669"/>
    <property type="project" value="TreeGrafter"/>
</dbReference>
<dbReference type="PANTHER" id="PTHR13812">
    <property type="entry name" value="KETIMINE REDUCTASE MU-CRYSTALLIN"/>
    <property type="match status" value="1"/>
</dbReference>
<dbReference type="EMBL" id="CP058691">
    <property type="protein sequence ID" value="QLH16636.1"/>
    <property type="molecule type" value="Genomic_DNA"/>
</dbReference>